<dbReference type="SUPFAM" id="SSF56601">
    <property type="entry name" value="beta-lactamase/transpeptidase-like"/>
    <property type="match status" value="1"/>
</dbReference>
<dbReference type="PANTHER" id="PTHR30627:SF24">
    <property type="entry name" value="PENICILLIN-BINDING PROTEIN 4B"/>
    <property type="match status" value="1"/>
</dbReference>
<feature type="domain" description="NTF2-like N-terminal transpeptidase" evidence="7">
    <location>
        <begin position="21"/>
        <end position="141"/>
    </location>
</feature>
<dbReference type="InterPro" id="IPR012338">
    <property type="entry name" value="Beta-lactam/transpept-like"/>
</dbReference>
<keyword evidence="9" id="KW-1185">Reference proteome</keyword>
<reference evidence="8" key="1">
    <citation type="submission" date="2023-02" db="EMBL/GenBank/DDBJ databases">
        <title>Actinomadura rubrobrunea NBRC 14622.</title>
        <authorList>
            <person name="Ichikawa N."/>
            <person name="Sato H."/>
            <person name="Tonouchi N."/>
        </authorList>
    </citation>
    <scope>NUCLEOTIDE SEQUENCE</scope>
    <source>
        <strain evidence="8">NBRC 14622</strain>
    </source>
</reference>
<name>A0A9W6PRF9_9ACTN</name>
<evidence type="ECO:0000256" key="4">
    <source>
        <dbReference type="SAM" id="MobiDB-lite"/>
    </source>
</evidence>
<dbReference type="GO" id="GO:0071972">
    <property type="term" value="F:peptidoglycan L,D-transpeptidase activity"/>
    <property type="evidence" value="ECO:0007669"/>
    <property type="project" value="TreeGrafter"/>
</dbReference>
<evidence type="ECO:0000256" key="2">
    <source>
        <dbReference type="ARBA" id="ARBA00007171"/>
    </source>
</evidence>
<dbReference type="PANTHER" id="PTHR30627">
    <property type="entry name" value="PEPTIDOGLYCAN D,D-TRANSPEPTIDASE"/>
    <property type="match status" value="1"/>
</dbReference>
<dbReference type="InterPro" id="IPR005311">
    <property type="entry name" value="PBP_dimer"/>
</dbReference>
<dbReference type="AlphaFoldDB" id="A0A9W6PRF9"/>
<dbReference type="Pfam" id="PF05223">
    <property type="entry name" value="MecA_N"/>
    <property type="match status" value="1"/>
</dbReference>
<dbReference type="GO" id="GO:0051301">
    <property type="term" value="P:cell division"/>
    <property type="evidence" value="ECO:0007669"/>
    <property type="project" value="UniProtKB-KW"/>
</dbReference>
<dbReference type="InterPro" id="IPR001460">
    <property type="entry name" value="PCN-bd_Tpept"/>
</dbReference>
<feature type="domain" description="Penicillin-binding protein dimerisation" evidence="6">
    <location>
        <begin position="150"/>
        <end position="319"/>
    </location>
</feature>
<dbReference type="GO" id="GO:0071555">
    <property type="term" value="P:cell wall organization"/>
    <property type="evidence" value="ECO:0007669"/>
    <property type="project" value="TreeGrafter"/>
</dbReference>
<feature type="domain" description="Penicillin-binding protein transpeptidase" evidence="5">
    <location>
        <begin position="354"/>
        <end position="608"/>
    </location>
</feature>
<accession>A0A9W6PRF9</accession>
<evidence type="ECO:0000313" key="8">
    <source>
        <dbReference type="EMBL" id="GLW61871.1"/>
    </source>
</evidence>
<feature type="region of interest" description="Disordered" evidence="4">
    <location>
        <begin position="411"/>
        <end position="432"/>
    </location>
</feature>
<dbReference type="Gene3D" id="3.90.1310.10">
    <property type="entry name" value="Penicillin-binding protein 2a (Domain 2)"/>
    <property type="match status" value="1"/>
</dbReference>
<evidence type="ECO:0000259" key="5">
    <source>
        <dbReference type="Pfam" id="PF00905"/>
    </source>
</evidence>
<dbReference type="SUPFAM" id="SSF56519">
    <property type="entry name" value="Penicillin binding protein dimerisation domain"/>
    <property type="match status" value="1"/>
</dbReference>
<keyword evidence="8" id="KW-0132">Cell division</keyword>
<dbReference type="Pfam" id="PF03717">
    <property type="entry name" value="PBP_dimer"/>
    <property type="match status" value="1"/>
</dbReference>
<comment type="subcellular location">
    <subcellularLocation>
        <location evidence="1">Membrane</location>
    </subcellularLocation>
</comment>
<dbReference type="Proteomes" id="UP001165124">
    <property type="component" value="Unassembled WGS sequence"/>
</dbReference>
<gene>
    <name evidence="8" type="ORF">Arub01_01150</name>
</gene>
<sequence>MAGCGLLVASMTSGCFAEPSAMPTVRDFLIAWEVGNYEAAASKTIGADRKAVAEQLGSLRRQLDAASLRLGLGLPVPPGGTPAKAITKNGDNAVARFAVKIDLGENGQPWTYEGRMRLRRVDGDWKVIWDPSIIHPRLRDGMRLAVLTEVSPRAPIYDADDRRMLRKVRTDIVGVYPGQLRDPEKMLEQLTRVTKIDGGRKLDTERLVGRVNSAPPERFLPLLTLRHPQGVAIAQRMPQGAGLRVQTVWAPIASAAAPELVGELGPATADRLQQVGAPYQPGDTIGVSGIQLLLQRRLAGTPTVRVVAQDPSGRNVQELRSWVGQEPQPVRTTLDAAFQRSADRTLARVPAPASMVALRPSTGEVLAVANNKLTGGRNLAMEGSYPPGLTFGIVSAEALLQRGLTKNTPTDCPASATVGGQTFTNPGGKAGGKRPLQKNFAYSCATTLAQLSTRLDAATLLAEAGRFGLGKDWGLTVPAFTGTVPSPRNDAEKAAVAIGQGGVRVSPLAMALVAGAVETGTWRPPYLLREPQDPTMAAPQTLPPVATSDLKDLVRRSVFEGTARAANVPGGGKVTGVAATVTYKENGRDKVVSWFVGSRADTAFAIAVEGQYNAAQLAATFLRGGIPSTPVGGAAAR</sequence>
<organism evidence="8 9">
    <name type="scientific">Actinomadura rubrobrunea</name>
    <dbReference type="NCBI Taxonomy" id="115335"/>
    <lineage>
        <taxon>Bacteria</taxon>
        <taxon>Bacillati</taxon>
        <taxon>Actinomycetota</taxon>
        <taxon>Actinomycetes</taxon>
        <taxon>Streptosporangiales</taxon>
        <taxon>Thermomonosporaceae</taxon>
        <taxon>Actinomadura</taxon>
    </lineage>
</organism>
<dbReference type="GO" id="GO:0005886">
    <property type="term" value="C:plasma membrane"/>
    <property type="evidence" value="ECO:0007669"/>
    <property type="project" value="TreeGrafter"/>
</dbReference>
<dbReference type="EMBL" id="BSRZ01000001">
    <property type="protein sequence ID" value="GLW61871.1"/>
    <property type="molecule type" value="Genomic_DNA"/>
</dbReference>
<dbReference type="GO" id="GO:0008658">
    <property type="term" value="F:penicillin binding"/>
    <property type="evidence" value="ECO:0007669"/>
    <property type="project" value="InterPro"/>
</dbReference>
<comment type="caution">
    <text evidence="8">The sequence shown here is derived from an EMBL/GenBank/DDBJ whole genome shotgun (WGS) entry which is preliminary data.</text>
</comment>
<dbReference type="Gene3D" id="3.40.710.10">
    <property type="entry name" value="DD-peptidase/beta-lactamase superfamily"/>
    <property type="match status" value="1"/>
</dbReference>
<dbReference type="InterPro" id="IPR036138">
    <property type="entry name" value="PBP_dimer_sf"/>
</dbReference>
<dbReference type="GO" id="GO:0046677">
    <property type="term" value="P:response to antibiotic"/>
    <property type="evidence" value="ECO:0007669"/>
    <property type="project" value="InterPro"/>
</dbReference>
<comment type="similarity">
    <text evidence="2">Belongs to the transpeptidase family.</text>
</comment>
<proteinExistence type="inferred from homology"/>
<dbReference type="InterPro" id="IPR050515">
    <property type="entry name" value="Beta-lactam/transpept"/>
</dbReference>
<keyword evidence="8" id="KW-0131">Cell cycle</keyword>
<evidence type="ECO:0000256" key="1">
    <source>
        <dbReference type="ARBA" id="ARBA00004370"/>
    </source>
</evidence>
<dbReference type="InterPro" id="IPR007887">
    <property type="entry name" value="MecA_N"/>
</dbReference>
<evidence type="ECO:0000259" key="6">
    <source>
        <dbReference type="Pfam" id="PF03717"/>
    </source>
</evidence>
<dbReference type="Pfam" id="PF00905">
    <property type="entry name" value="Transpeptidase"/>
    <property type="match status" value="1"/>
</dbReference>
<evidence type="ECO:0000259" key="7">
    <source>
        <dbReference type="Pfam" id="PF05223"/>
    </source>
</evidence>
<protein>
    <submittedName>
        <fullName evidence="8">Cell division protein FtsI</fullName>
    </submittedName>
</protein>
<evidence type="ECO:0000313" key="9">
    <source>
        <dbReference type="Proteomes" id="UP001165124"/>
    </source>
</evidence>
<evidence type="ECO:0000256" key="3">
    <source>
        <dbReference type="ARBA" id="ARBA00023136"/>
    </source>
</evidence>
<keyword evidence="3" id="KW-0472">Membrane</keyword>